<dbReference type="InterPro" id="IPR001128">
    <property type="entry name" value="Cyt_P450"/>
</dbReference>
<evidence type="ECO:0000256" key="2">
    <source>
        <dbReference type="ARBA" id="ARBA00004370"/>
    </source>
</evidence>
<evidence type="ECO:0000256" key="6">
    <source>
        <dbReference type="ARBA" id="ARBA00022723"/>
    </source>
</evidence>
<dbReference type="PANTHER" id="PTHR46206">
    <property type="entry name" value="CYTOCHROME P450"/>
    <property type="match status" value="1"/>
</dbReference>
<evidence type="ECO:0000256" key="1">
    <source>
        <dbReference type="ARBA" id="ARBA00001971"/>
    </source>
</evidence>
<reference evidence="13 14" key="1">
    <citation type="journal article" date="2024" name="IMA Fungus">
        <title>Apiospora arundinis, a panoply of carbohydrate-active enzymes and secondary metabolites.</title>
        <authorList>
            <person name="Sorensen T."/>
            <person name="Petersen C."/>
            <person name="Muurmann A.T."/>
            <person name="Christiansen J.V."/>
            <person name="Brundto M.L."/>
            <person name="Overgaard C.K."/>
            <person name="Boysen A.T."/>
            <person name="Wollenberg R.D."/>
            <person name="Larsen T.O."/>
            <person name="Sorensen J.L."/>
            <person name="Nielsen K.L."/>
            <person name="Sondergaard T.E."/>
        </authorList>
    </citation>
    <scope>NUCLEOTIDE SEQUENCE [LARGE SCALE GENOMIC DNA]</scope>
    <source>
        <strain evidence="13 14">AAU 773</strain>
    </source>
</reference>
<dbReference type="SUPFAM" id="SSF48264">
    <property type="entry name" value="Cytochrome P450"/>
    <property type="match status" value="1"/>
</dbReference>
<keyword evidence="10" id="KW-0503">Monooxygenase</keyword>
<sequence>MVTPVVLIAVVLVSFLLPRHTGKNASYSSPTCPAYQKLWKIIRDRFRAWRFLLNGRKMMREAYKQSGGAPFYIDVPENRYWVVSSRAQIKEMDAAPQTVLSLLGAAKDLLQPKHTMREFDWMEDKQGTEGSTLIKTLRNDLTGRLPELLPEIRMSMTALFNMHFESAPLVNGAKVATVFPVVSKAIAQSNAFVFFGRELSQNPEFIKAGISMVEHTLIISDIIRLLPQAISDPVGKFLASRLNSSDTVYDALEPLVAQRFEEQARARMGHHVPEHRDCVQWIMDNSPKTKPWTVKRVVHELIALWYGSVHITSVTACFALLDLCNHPEYVAPLRKEVENTGWEAFDKAGGRAFPMMDSFIKESSRLNPVECMSTRRKALKPFHFKDGTTVNAGQWVCSPLAGMNLDPRNHACPDEFHGFRFVEPETLEKALAGDQAHDFQIPEGEEPSQFTDMAGLPTWGAGKMTCGGRFYASSAIKTLLGLFLTNWDLELEDPRAKQHFAWRSWIYPYASTKAILKPRA</sequence>
<evidence type="ECO:0000256" key="8">
    <source>
        <dbReference type="ARBA" id="ARBA00023002"/>
    </source>
</evidence>
<comment type="cofactor">
    <cofactor evidence="1">
        <name>heme</name>
        <dbReference type="ChEBI" id="CHEBI:30413"/>
    </cofactor>
</comment>
<keyword evidence="6" id="KW-0479">Metal-binding</keyword>
<keyword evidence="14" id="KW-1185">Reference proteome</keyword>
<keyword evidence="11" id="KW-0472">Membrane</keyword>
<dbReference type="Pfam" id="PF00067">
    <property type="entry name" value="p450"/>
    <property type="match status" value="1"/>
</dbReference>
<dbReference type="EMBL" id="JAPCWZ010000001">
    <property type="protein sequence ID" value="KAK8880091.1"/>
    <property type="molecule type" value="Genomic_DNA"/>
</dbReference>
<name>A0ABR2JMS1_9PEZI</name>
<comment type="similarity">
    <text evidence="3">Belongs to the cytochrome P450 family.</text>
</comment>
<dbReference type="InterPro" id="IPR036396">
    <property type="entry name" value="Cyt_P450_sf"/>
</dbReference>
<feature type="chain" id="PRO_5046773402" evidence="12">
    <location>
        <begin position="23"/>
        <end position="520"/>
    </location>
</feature>
<evidence type="ECO:0000256" key="12">
    <source>
        <dbReference type="SAM" id="SignalP"/>
    </source>
</evidence>
<keyword evidence="8" id="KW-0560">Oxidoreductase</keyword>
<dbReference type="Gene3D" id="1.10.630.10">
    <property type="entry name" value="Cytochrome P450"/>
    <property type="match status" value="1"/>
</dbReference>
<comment type="subcellular location">
    <subcellularLocation>
        <location evidence="2">Membrane</location>
    </subcellularLocation>
</comment>
<dbReference type="Proteomes" id="UP001390339">
    <property type="component" value="Unassembled WGS sequence"/>
</dbReference>
<keyword evidence="7" id="KW-1133">Transmembrane helix</keyword>
<keyword evidence="5" id="KW-0812">Transmembrane</keyword>
<evidence type="ECO:0000256" key="10">
    <source>
        <dbReference type="ARBA" id="ARBA00023033"/>
    </source>
</evidence>
<evidence type="ECO:0000256" key="4">
    <source>
        <dbReference type="ARBA" id="ARBA00022617"/>
    </source>
</evidence>
<proteinExistence type="inferred from homology"/>
<keyword evidence="9" id="KW-0408">Iron</keyword>
<protein>
    <submittedName>
        <fullName evidence="13">Cytochrome P450</fullName>
    </submittedName>
</protein>
<evidence type="ECO:0000256" key="9">
    <source>
        <dbReference type="ARBA" id="ARBA00023004"/>
    </source>
</evidence>
<evidence type="ECO:0000256" key="7">
    <source>
        <dbReference type="ARBA" id="ARBA00022989"/>
    </source>
</evidence>
<keyword evidence="12" id="KW-0732">Signal</keyword>
<dbReference type="PANTHER" id="PTHR46206:SF5">
    <property type="entry name" value="P450, PUTATIVE (EUROFUNG)-RELATED"/>
    <property type="match status" value="1"/>
</dbReference>
<feature type="signal peptide" evidence="12">
    <location>
        <begin position="1"/>
        <end position="22"/>
    </location>
</feature>
<dbReference type="CDD" id="cd11041">
    <property type="entry name" value="CYP503A1-like"/>
    <property type="match status" value="1"/>
</dbReference>
<dbReference type="PRINTS" id="PR00465">
    <property type="entry name" value="EP450IV"/>
</dbReference>
<keyword evidence="4" id="KW-0349">Heme</keyword>
<evidence type="ECO:0000256" key="3">
    <source>
        <dbReference type="ARBA" id="ARBA00010617"/>
    </source>
</evidence>
<evidence type="ECO:0000256" key="11">
    <source>
        <dbReference type="ARBA" id="ARBA00023136"/>
    </source>
</evidence>
<dbReference type="InterPro" id="IPR002403">
    <property type="entry name" value="Cyt_P450_E_grp-IV"/>
</dbReference>
<gene>
    <name evidence="13" type="ORF">PGQ11_001385</name>
</gene>
<evidence type="ECO:0000256" key="5">
    <source>
        <dbReference type="ARBA" id="ARBA00022692"/>
    </source>
</evidence>
<comment type="caution">
    <text evidence="13">The sequence shown here is derived from an EMBL/GenBank/DDBJ whole genome shotgun (WGS) entry which is preliminary data.</text>
</comment>
<organism evidence="13 14">
    <name type="scientific">Apiospora arundinis</name>
    <dbReference type="NCBI Taxonomy" id="335852"/>
    <lineage>
        <taxon>Eukaryota</taxon>
        <taxon>Fungi</taxon>
        <taxon>Dikarya</taxon>
        <taxon>Ascomycota</taxon>
        <taxon>Pezizomycotina</taxon>
        <taxon>Sordariomycetes</taxon>
        <taxon>Xylariomycetidae</taxon>
        <taxon>Amphisphaeriales</taxon>
        <taxon>Apiosporaceae</taxon>
        <taxon>Apiospora</taxon>
    </lineage>
</organism>
<evidence type="ECO:0000313" key="13">
    <source>
        <dbReference type="EMBL" id="KAK8880091.1"/>
    </source>
</evidence>
<evidence type="ECO:0000313" key="14">
    <source>
        <dbReference type="Proteomes" id="UP001390339"/>
    </source>
</evidence>
<accession>A0ABR2JMS1</accession>